<dbReference type="Pfam" id="PF01250">
    <property type="entry name" value="Ribosomal_S6"/>
    <property type="match status" value="1"/>
</dbReference>
<dbReference type="RefSeq" id="WP_154027721.1">
    <property type="nucleotide sequence ID" value="NZ_LR217695.1"/>
</dbReference>
<dbReference type="Proteomes" id="UP000294404">
    <property type="component" value="Chromosome"/>
</dbReference>
<name>A0A451CYF7_9GAMM</name>
<dbReference type="CDD" id="cd00473">
    <property type="entry name" value="bS6"/>
    <property type="match status" value="1"/>
</dbReference>
<dbReference type="PANTHER" id="PTHR21011:SF1">
    <property type="entry name" value="SMALL RIBOSOMAL SUBUNIT PROTEIN BS6M"/>
    <property type="match status" value="1"/>
</dbReference>
<dbReference type="GO" id="GO:0003735">
    <property type="term" value="F:structural constituent of ribosome"/>
    <property type="evidence" value="ECO:0007669"/>
    <property type="project" value="InterPro"/>
</dbReference>
<comment type="function">
    <text evidence="4 6">Binds together with bS18 to 16S ribosomal RNA.</text>
</comment>
<keyword evidence="3 6" id="KW-0687">Ribonucleoprotein</keyword>
<reference evidence="7 8" key="1">
    <citation type="submission" date="2019-02" db="EMBL/GenBank/DDBJ databases">
        <authorList>
            <person name="Manzano-Marin A."/>
            <person name="Manzano-Marin A."/>
        </authorList>
    </citation>
    <scope>NUCLEOTIDE SEQUENCE [LARGE SCALE GENOMIC DNA]</scope>
    <source>
        <strain evidence="7 8">BuCicuneomaculata</strain>
    </source>
</reference>
<dbReference type="OrthoDB" id="9812702at2"/>
<dbReference type="GO" id="GO:0070181">
    <property type="term" value="F:small ribosomal subunit rRNA binding"/>
    <property type="evidence" value="ECO:0007669"/>
    <property type="project" value="TreeGrafter"/>
</dbReference>
<dbReference type="EMBL" id="LR217695">
    <property type="protein sequence ID" value="VFP78380.1"/>
    <property type="molecule type" value="Genomic_DNA"/>
</dbReference>
<keyword evidence="6" id="KW-0699">rRNA-binding</keyword>
<dbReference type="InterPro" id="IPR020814">
    <property type="entry name" value="Ribosomal_S6_plastid/chlpt"/>
</dbReference>
<protein>
    <recommendedName>
        <fullName evidence="5 6">Small ribosomal subunit protein bS6</fullName>
    </recommendedName>
</protein>
<evidence type="ECO:0000313" key="7">
    <source>
        <dbReference type="EMBL" id="VFP78380.1"/>
    </source>
</evidence>
<evidence type="ECO:0000256" key="6">
    <source>
        <dbReference type="HAMAP-Rule" id="MF_00360"/>
    </source>
</evidence>
<dbReference type="SUPFAM" id="SSF54995">
    <property type="entry name" value="Ribosomal protein S6"/>
    <property type="match status" value="1"/>
</dbReference>
<evidence type="ECO:0000256" key="3">
    <source>
        <dbReference type="ARBA" id="ARBA00023274"/>
    </source>
</evidence>
<sequence>MRHYEIILMVHPDKSEKISNIIEFYSNKIRSKQGIIHRLEDWGLRPLSYMIKKVKKAHYILINIEVSIACIKYLENNFKFNLNIIRYLILLCREAYKQISPILQTQEYLKKELVSNKNNQNKIIIK</sequence>
<proteinExistence type="inferred from homology"/>
<keyword evidence="2 6" id="KW-0689">Ribosomal protein</keyword>
<evidence type="ECO:0000256" key="4">
    <source>
        <dbReference type="ARBA" id="ARBA00035104"/>
    </source>
</evidence>
<dbReference type="GO" id="GO:0022627">
    <property type="term" value="C:cytosolic small ribosomal subunit"/>
    <property type="evidence" value="ECO:0007669"/>
    <property type="project" value="TreeGrafter"/>
</dbReference>
<dbReference type="Gene3D" id="3.30.70.60">
    <property type="match status" value="1"/>
</dbReference>
<accession>A0A451CYF7</accession>
<comment type="similarity">
    <text evidence="1 6">Belongs to the bacterial ribosomal protein bS6 family.</text>
</comment>
<keyword evidence="6" id="KW-0694">RNA-binding</keyword>
<dbReference type="AlphaFoldDB" id="A0A451CYF7"/>
<dbReference type="PANTHER" id="PTHR21011">
    <property type="entry name" value="MITOCHONDRIAL 28S RIBOSOMAL PROTEIN S6"/>
    <property type="match status" value="1"/>
</dbReference>
<dbReference type="InterPro" id="IPR014717">
    <property type="entry name" value="Transl_elong_EF1B/ribsomal_bS6"/>
</dbReference>
<evidence type="ECO:0000256" key="5">
    <source>
        <dbReference type="ARBA" id="ARBA00035294"/>
    </source>
</evidence>
<gene>
    <name evidence="6 7" type="primary">rpsF</name>
    <name evidence="7" type="ORF">BUCICUMA2628_379</name>
</gene>
<evidence type="ECO:0000313" key="8">
    <source>
        <dbReference type="Proteomes" id="UP000294404"/>
    </source>
</evidence>
<dbReference type="HAMAP" id="MF_00360">
    <property type="entry name" value="Ribosomal_bS6"/>
    <property type="match status" value="1"/>
</dbReference>
<organism evidence="7 8">
    <name type="scientific">Buchnera aphidicola</name>
    <name type="common">Cinara cuneomaculata</name>
    <dbReference type="NCBI Taxonomy" id="1660040"/>
    <lineage>
        <taxon>Bacteria</taxon>
        <taxon>Pseudomonadati</taxon>
        <taxon>Pseudomonadota</taxon>
        <taxon>Gammaproteobacteria</taxon>
        <taxon>Enterobacterales</taxon>
        <taxon>Erwiniaceae</taxon>
        <taxon>Buchnera</taxon>
    </lineage>
</organism>
<evidence type="ECO:0000256" key="1">
    <source>
        <dbReference type="ARBA" id="ARBA00009512"/>
    </source>
</evidence>
<evidence type="ECO:0000256" key="2">
    <source>
        <dbReference type="ARBA" id="ARBA00022980"/>
    </source>
</evidence>
<dbReference type="InterPro" id="IPR035980">
    <property type="entry name" value="Ribosomal_bS6_sf"/>
</dbReference>
<dbReference type="GO" id="GO:0006412">
    <property type="term" value="P:translation"/>
    <property type="evidence" value="ECO:0007669"/>
    <property type="project" value="UniProtKB-UniRule"/>
</dbReference>
<dbReference type="InterPro" id="IPR000529">
    <property type="entry name" value="Ribosomal_bS6"/>
</dbReference>
<dbReference type="NCBIfam" id="TIGR00166">
    <property type="entry name" value="S6"/>
    <property type="match status" value="1"/>
</dbReference>